<dbReference type="Pfam" id="PF12801">
    <property type="entry name" value="Fer4_5"/>
    <property type="match status" value="2"/>
</dbReference>
<dbReference type="Pfam" id="PF04205">
    <property type="entry name" value="FMN_bind"/>
    <property type="match status" value="1"/>
</dbReference>
<keyword evidence="7" id="KW-1185">Reference proteome</keyword>
<dbReference type="PANTHER" id="PTHR30224:SF4">
    <property type="entry name" value="ELECTRON TRANSPORT PROTEIN YCCM-RELATED"/>
    <property type="match status" value="1"/>
</dbReference>
<reference evidence="6 7" key="1">
    <citation type="submission" date="2018-06" db="EMBL/GenBank/DDBJ databases">
        <authorList>
            <consortium name="Pathogen Informatics"/>
            <person name="Doyle S."/>
        </authorList>
    </citation>
    <scope>NUCLEOTIDE SEQUENCE [LARGE SCALE GENOMIC DNA]</scope>
    <source>
        <strain evidence="6 7">NCTC11190</strain>
    </source>
</reference>
<feature type="transmembrane region" description="Helical" evidence="4">
    <location>
        <begin position="226"/>
        <end position="251"/>
    </location>
</feature>
<feature type="transmembrane region" description="Helical" evidence="4">
    <location>
        <begin position="196"/>
        <end position="214"/>
    </location>
</feature>
<comment type="subcellular location">
    <subcellularLocation>
        <location evidence="1">Cell membrane</location>
    </subcellularLocation>
</comment>
<keyword evidence="4" id="KW-1133">Transmembrane helix</keyword>
<dbReference type="GO" id="GO:0010181">
    <property type="term" value="F:FMN binding"/>
    <property type="evidence" value="ECO:0007669"/>
    <property type="project" value="InterPro"/>
</dbReference>
<dbReference type="OrthoDB" id="9806398at2"/>
<proteinExistence type="predicted"/>
<dbReference type="RefSeq" id="WP_051214421.1">
    <property type="nucleotide sequence ID" value="NZ_UGVL01000001.1"/>
</dbReference>
<feature type="transmembrane region" description="Helical" evidence="4">
    <location>
        <begin position="257"/>
        <end position="276"/>
    </location>
</feature>
<evidence type="ECO:0000256" key="4">
    <source>
        <dbReference type="SAM" id="Phobius"/>
    </source>
</evidence>
<dbReference type="PANTHER" id="PTHR30224">
    <property type="entry name" value="ELECTRON TRANSPORT PROTEIN"/>
    <property type="match status" value="1"/>
</dbReference>
<keyword evidence="4" id="KW-0812">Transmembrane</keyword>
<evidence type="ECO:0000256" key="2">
    <source>
        <dbReference type="ARBA" id="ARBA00022475"/>
    </source>
</evidence>
<evidence type="ECO:0000256" key="1">
    <source>
        <dbReference type="ARBA" id="ARBA00004236"/>
    </source>
</evidence>
<feature type="transmembrane region" description="Helical" evidence="4">
    <location>
        <begin position="316"/>
        <end position="335"/>
    </location>
</feature>
<dbReference type="AlphaFoldDB" id="A0A379MW69"/>
<name>A0A379MW69_9BACT</name>
<dbReference type="InterPro" id="IPR017896">
    <property type="entry name" value="4Fe4S_Fe-S-bd"/>
</dbReference>
<keyword evidence="3 4" id="KW-0472">Membrane</keyword>
<evidence type="ECO:0000259" key="5">
    <source>
        <dbReference type="SMART" id="SM00900"/>
    </source>
</evidence>
<organism evidence="6 7">
    <name type="scientific">Rikenella microfusus</name>
    <dbReference type="NCBI Taxonomy" id="28139"/>
    <lineage>
        <taxon>Bacteria</taxon>
        <taxon>Pseudomonadati</taxon>
        <taxon>Bacteroidota</taxon>
        <taxon>Bacteroidia</taxon>
        <taxon>Bacteroidales</taxon>
        <taxon>Rikenellaceae</taxon>
        <taxon>Rikenella</taxon>
    </lineage>
</organism>
<dbReference type="GO" id="GO:0005886">
    <property type="term" value="C:plasma membrane"/>
    <property type="evidence" value="ECO:0007669"/>
    <property type="project" value="UniProtKB-SubCell"/>
</dbReference>
<accession>A0A379MW69</accession>
<feature type="domain" description="FMN-binding" evidence="5">
    <location>
        <begin position="100"/>
        <end position="180"/>
    </location>
</feature>
<keyword evidence="2" id="KW-1003">Cell membrane</keyword>
<sequence length="406" mass="45638">MDKHPFLRNFTNKIPKLLFLLAVLYALSQNKGMLFGHDTEPVRADTPTPFDTTCANAFFKRPVVLSTQDSVLYEVRFEAGNDDPDGYVIAGKRKTNSARGFGGNVPVAVFLDDGMIIRGVRLLENNETPRFLRRMDEERFLERWNGRHLYDPQKRIDASSGASYTARAVISNVNNTLAALLDRKPLPPPRRFAADYLGESAVLLVTIMSLACFVSPQSTRRIRIPLLLLSIAVLGIWQGAFLSLALLYRWLLFGASPLVRFGIFAAVVLSLLLPFLTNRRFYCAYLCPFGAAQELAGRLGMRKWAIPERFLRPARWARRGILAAAVVLLLILPHFELADIEPFTAFLIRSASAASLTLAGLSLAASFFFQRPWCRLLCPTGELLSILRRPVRYPKRVLRRNPPGCR</sequence>
<dbReference type="STRING" id="880526.GCA_000427365_01454"/>
<dbReference type="InterPro" id="IPR052378">
    <property type="entry name" value="NosR_regulator"/>
</dbReference>
<dbReference type="SMART" id="SM00900">
    <property type="entry name" value="FMN_bind"/>
    <property type="match status" value="1"/>
</dbReference>
<evidence type="ECO:0000256" key="3">
    <source>
        <dbReference type="ARBA" id="ARBA00023136"/>
    </source>
</evidence>
<feature type="transmembrane region" description="Helical" evidence="4">
    <location>
        <begin position="347"/>
        <end position="369"/>
    </location>
</feature>
<dbReference type="Proteomes" id="UP000255233">
    <property type="component" value="Unassembled WGS sequence"/>
</dbReference>
<evidence type="ECO:0000313" key="6">
    <source>
        <dbReference type="EMBL" id="SUE35120.1"/>
    </source>
</evidence>
<evidence type="ECO:0000313" key="7">
    <source>
        <dbReference type="Proteomes" id="UP000255233"/>
    </source>
</evidence>
<gene>
    <name evidence="6" type="primary">yccM</name>
    <name evidence="6" type="ORF">NCTC11190_02366</name>
</gene>
<dbReference type="InterPro" id="IPR007329">
    <property type="entry name" value="FMN-bd"/>
</dbReference>
<protein>
    <submittedName>
        <fullName evidence="6">Electron transport protein yccM</fullName>
    </submittedName>
</protein>
<dbReference type="EMBL" id="UGVL01000001">
    <property type="protein sequence ID" value="SUE35120.1"/>
    <property type="molecule type" value="Genomic_DNA"/>
</dbReference>